<dbReference type="Proteomes" id="UP001367676">
    <property type="component" value="Unassembled WGS sequence"/>
</dbReference>
<gene>
    <name evidence="1" type="ORF">V9T40_013270</name>
</gene>
<proteinExistence type="predicted"/>
<evidence type="ECO:0000313" key="2">
    <source>
        <dbReference type="Proteomes" id="UP001367676"/>
    </source>
</evidence>
<sequence>MVTEGNVHPVLEVLLCKGCINRHFRLARTIFKEIEERKWKCCVCFPKPIWSQRAVCAAAKNYADSSNDALKERIAKCNAVRKPASLPVSAHNQSASFGVVHVTQSQTVNSVSMNTGQQQRPSVPSSALVSQARNLDLEWIGIDDSARAVSNEVKSIGVPSHSVTDARAHAQLYKSVFHPFWMHSIATLTDYFAEINRFDNVTIIRSIKPSADLHNSVVLLEHL</sequence>
<keyword evidence="2" id="KW-1185">Reference proteome</keyword>
<reference evidence="1 2" key="1">
    <citation type="submission" date="2024-03" db="EMBL/GenBank/DDBJ databases">
        <title>Adaptation during the transition from Ophiocordyceps entomopathogen to insect associate is accompanied by gene loss and intensified selection.</title>
        <authorList>
            <person name="Ward C.M."/>
            <person name="Onetto C.A."/>
            <person name="Borneman A.R."/>
        </authorList>
    </citation>
    <scope>NUCLEOTIDE SEQUENCE [LARGE SCALE GENOMIC DNA]</scope>
    <source>
        <strain evidence="1">AWRI1</strain>
        <tissue evidence="1">Single Adult Female</tissue>
    </source>
</reference>
<evidence type="ECO:0000313" key="1">
    <source>
        <dbReference type="EMBL" id="KAK7595445.1"/>
    </source>
</evidence>
<name>A0AAN9TNF4_9HEMI</name>
<protein>
    <submittedName>
        <fullName evidence="1">Uncharacterized protein</fullName>
    </submittedName>
</protein>
<organism evidence="1 2">
    <name type="scientific">Parthenolecanium corni</name>
    <dbReference type="NCBI Taxonomy" id="536013"/>
    <lineage>
        <taxon>Eukaryota</taxon>
        <taxon>Metazoa</taxon>
        <taxon>Ecdysozoa</taxon>
        <taxon>Arthropoda</taxon>
        <taxon>Hexapoda</taxon>
        <taxon>Insecta</taxon>
        <taxon>Pterygota</taxon>
        <taxon>Neoptera</taxon>
        <taxon>Paraneoptera</taxon>
        <taxon>Hemiptera</taxon>
        <taxon>Sternorrhyncha</taxon>
        <taxon>Coccoidea</taxon>
        <taxon>Coccidae</taxon>
        <taxon>Parthenolecanium</taxon>
    </lineage>
</organism>
<dbReference type="EMBL" id="JBBCAQ010000018">
    <property type="protein sequence ID" value="KAK7595445.1"/>
    <property type="molecule type" value="Genomic_DNA"/>
</dbReference>
<dbReference type="AlphaFoldDB" id="A0AAN9TNF4"/>
<comment type="caution">
    <text evidence="1">The sequence shown here is derived from an EMBL/GenBank/DDBJ whole genome shotgun (WGS) entry which is preliminary data.</text>
</comment>
<accession>A0AAN9TNF4</accession>